<evidence type="ECO:0000256" key="1">
    <source>
        <dbReference type="ARBA" id="ARBA00004141"/>
    </source>
</evidence>
<evidence type="ECO:0000259" key="6">
    <source>
        <dbReference type="PROSITE" id="PS50850"/>
    </source>
</evidence>
<dbReference type="PROSITE" id="PS50850">
    <property type="entry name" value="MFS"/>
    <property type="match status" value="1"/>
</dbReference>
<evidence type="ECO:0000313" key="8">
    <source>
        <dbReference type="Proteomes" id="UP000566819"/>
    </source>
</evidence>
<feature type="domain" description="Major facilitator superfamily (MFS) profile" evidence="6">
    <location>
        <begin position="72"/>
        <end position="488"/>
    </location>
</feature>
<feature type="transmembrane region" description="Helical" evidence="5">
    <location>
        <begin position="223"/>
        <end position="247"/>
    </location>
</feature>
<feature type="transmembrane region" description="Helical" evidence="5">
    <location>
        <begin position="195"/>
        <end position="217"/>
    </location>
</feature>
<dbReference type="AlphaFoldDB" id="A0A8H4W3J1"/>
<feature type="transmembrane region" description="Helical" evidence="5">
    <location>
        <begin position="363"/>
        <end position="383"/>
    </location>
</feature>
<gene>
    <name evidence="7" type="ORF">G7Y89_g5721</name>
</gene>
<feature type="transmembrane region" description="Helical" evidence="5">
    <location>
        <begin position="297"/>
        <end position="316"/>
    </location>
</feature>
<comment type="subcellular location">
    <subcellularLocation>
        <location evidence="1">Membrane</location>
        <topology evidence="1">Multi-pass membrane protein</topology>
    </subcellularLocation>
</comment>
<keyword evidence="4 5" id="KW-0472">Membrane</keyword>
<feature type="transmembrane region" description="Helical" evidence="5">
    <location>
        <begin position="268"/>
        <end position="285"/>
    </location>
</feature>
<dbReference type="OrthoDB" id="10021397at2759"/>
<keyword evidence="3 5" id="KW-1133">Transmembrane helix</keyword>
<evidence type="ECO:0000256" key="2">
    <source>
        <dbReference type="ARBA" id="ARBA00022692"/>
    </source>
</evidence>
<dbReference type="InterPro" id="IPR011701">
    <property type="entry name" value="MFS"/>
</dbReference>
<dbReference type="SUPFAM" id="SSF103473">
    <property type="entry name" value="MFS general substrate transporter"/>
    <property type="match status" value="1"/>
</dbReference>
<accession>A0A8H4W3J1</accession>
<feature type="transmembrane region" description="Helical" evidence="5">
    <location>
        <begin position="69"/>
        <end position="95"/>
    </location>
</feature>
<keyword evidence="2 5" id="KW-0812">Transmembrane</keyword>
<name>A0A8H4W3J1_9HELO</name>
<feature type="transmembrane region" description="Helical" evidence="5">
    <location>
        <begin position="107"/>
        <end position="125"/>
    </location>
</feature>
<dbReference type="CDD" id="cd17502">
    <property type="entry name" value="MFS_Azr1_MDR_like"/>
    <property type="match status" value="1"/>
</dbReference>
<reference evidence="7 8" key="1">
    <citation type="submission" date="2020-03" db="EMBL/GenBank/DDBJ databases">
        <title>Draft Genome Sequence of Cudoniella acicularis.</title>
        <authorList>
            <person name="Buettner E."/>
            <person name="Kellner H."/>
        </authorList>
    </citation>
    <scope>NUCLEOTIDE SEQUENCE [LARGE SCALE GENOMIC DNA]</scope>
    <source>
        <strain evidence="7 8">DSM 108380</strain>
    </source>
</reference>
<dbReference type="Gene3D" id="1.20.1250.20">
    <property type="entry name" value="MFS general substrate transporter like domains"/>
    <property type="match status" value="1"/>
</dbReference>
<feature type="transmembrane region" description="Helical" evidence="5">
    <location>
        <begin position="499"/>
        <end position="518"/>
    </location>
</feature>
<dbReference type="InterPro" id="IPR020846">
    <property type="entry name" value="MFS_dom"/>
</dbReference>
<feature type="transmembrane region" description="Helical" evidence="5">
    <location>
        <begin position="395"/>
        <end position="416"/>
    </location>
</feature>
<evidence type="ECO:0000256" key="4">
    <source>
        <dbReference type="ARBA" id="ARBA00023136"/>
    </source>
</evidence>
<dbReference type="GO" id="GO:0022857">
    <property type="term" value="F:transmembrane transporter activity"/>
    <property type="evidence" value="ECO:0007669"/>
    <property type="project" value="InterPro"/>
</dbReference>
<organism evidence="7 8">
    <name type="scientific">Cudoniella acicularis</name>
    <dbReference type="NCBI Taxonomy" id="354080"/>
    <lineage>
        <taxon>Eukaryota</taxon>
        <taxon>Fungi</taxon>
        <taxon>Dikarya</taxon>
        <taxon>Ascomycota</taxon>
        <taxon>Pezizomycotina</taxon>
        <taxon>Leotiomycetes</taxon>
        <taxon>Helotiales</taxon>
        <taxon>Tricladiaceae</taxon>
        <taxon>Cudoniella</taxon>
    </lineage>
</organism>
<sequence length="524" mass="56150">MEEQSKTQSGQLQEETPVAKDSKQFFCNGKDEVTLESIEVQLKVEPETIQMVNGSSVEGPEDYLHGGQLVLLTVTLMLGQFIMGIDATVITSAIPTITQTFHSPFDVGWYGSTYLLTTIALQPTFGKVYMYFSIKLTFIASVLIFELGSVVCAVAKDSLTFIIGRAFAGAGQAAMLSGGMIIITYRIPLKNRALYFAALNSMHGIASVVGPPLGGLFTDIDKLTWRFCFWINLPLGALSVVTGLLCFKSPSRPALSLKLKEKLAQMDIGGAILLIAGMVCLFLALQTGGTKYPWSDSRVWGCLLGFALIIGAFVWLQMWLGPGAKGVSAEESGVRLVPYLGSVMVSSLAMGVVLMIVGYPVPLMWFGTALFAVGSGLMTTLQVDTSAGYWIGYQILAGFGYGSTVNLAAVAMQAALPPEDLSIGNALFLFNNFLGGALAVSIAQGIYSNTLEQRLKQFAPQLNQDIIIAAGAPDIASVVPPALVPLIREAYNDAVTRAFFMPVAGATLAFFFTLGIKWKNITKP</sequence>
<dbReference type="PANTHER" id="PTHR23501">
    <property type="entry name" value="MAJOR FACILITATOR SUPERFAMILY"/>
    <property type="match status" value="1"/>
</dbReference>
<comment type="caution">
    <text evidence="7">The sequence shown here is derived from an EMBL/GenBank/DDBJ whole genome shotgun (WGS) entry which is preliminary data.</text>
</comment>
<evidence type="ECO:0000256" key="5">
    <source>
        <dbReference type="SAM" id="Phobius"/>
    </source>
</evidence>
<protein>
    <recommendedName>
        <fullName evidence="6">Major facilitator superfamily (MFS) profile domain-containing protein</fullName>
    </recommendedName>
</protein>
<keyword evidence="8" id="KW-1185">Reference proteome</keyword>
<feature type="transmembrane region" description="Helical" evidence="5">
    <location>
        <begin position="428"/>
        <end position="447"/>
    </location>
</feature>
<feature type="transmembrane region" description="Helical" evidence="5">
    <location>
        <begin position="162"/>
        <end position="183"/>
    </location>
</feature>
<evidence type="ECO:0000256" key="3">
    <source>
        <dbReference type="ARBA" id="ARBA00022989"/>
    </source>
</evidence>
<feature type="transmembrane region" description="Helical" evidence="5">
    <location>
        <begin position="137"/>
        <end position="156"/>
    </location>
</feature>
<dbReference type="Proteomes" id="UP000566819">
    <property type="component" value="Unassembled WGS sequence"/>
</dbReference>
<dbReference type="InterPro" id="IPR036259">
    <property type="entry name" value="MFS_trans_sf"/>
</dbReference>
<feature type="transmembrane region" description="Helical" evidence="5">
    <location>
        <begin position="336"/>
        <end position="357"/>
    </location>
</feature>
<dbReference type="Pfam" id="PF07690">
    <property type="entry name" value="MFS_1"/>
    <property type="match status" value="1"/>
</dbReference>
<dbReference type="EMBL" id="JAAMPI010000350">
    <property type="protein sequence ID" value="KAF4632397.1"/>
    <property type="molecule type" value="Genomic_DNA"/>
</dbReference>
<evidence type="ECO:0000313" key="7">
    <source>
        <dbReference type="EMBL" id="KAF4632397.1"/>
    </source>
</evidence>
<dbReference type="PANTHER" id="PTHR23501:SF198">
    <property type="entry name" value="AZOLE RESISTANCE PROTEIN 1-RELATED"/>
    <property type="match status" value="1"/>
</dbReference>
<dbReference type="GO" id="GO:0005886">
    <property type="term" value="C:plasma membrane"/>
    <property type="evidence" value="ECO:0007669"/>
    <property type="project" value="TreeGrafter"/>
</dbReference>
<proteinExistence type="predicted"/>